<dbReference type="Proteomes" id="UP000789706">
    <property type="component" value="Unassembled WGS sequence"/>
</dbReference>
<dbReference type="GO" id="GO:0032040">
    <property type="term" value="C:small-subunit processome"/>
    <property type="evidence" value="ECO:0007669"/>
    <property type="project" value="TreeGrafter"/>
</dbReference>
<dbReference type="PANTHER" id="PTHR11278:SF0">
    <property type="entry name" value="SMALL RIBOSOMAL SUBUNIT PROTEIN ES7"/>
    <property type="match status" value="1"/>
</dbReference>
<sequence>MSEKKIAKRSGTLTTDETAKQIAQALYDLENNVPELKKDLKPLQITDAKEVSHNNGTRKPFSKLSNSEHYSPIPLTMRGGGKKAIVIFVPVPLLKQFHKVQQRLTRELEKKFSDRHIVFIADRRILRKPSRKSRVKQARPRTRTLTSVHEKYLEDLVYPTEIVGKRTTVKVDGSKIIKVFLDSKDATSLEYKLDTFKSVYKNLTSKDVEFKFPAHQLE</sequence>
<dbReference type="InterPro" id="IPR047861">
    <property type="entry name" value="Ribosomal_eS7_CS"/>
</dbReference>
<dbReference type="GO" id="GO:0042274">
    <property type="term" value="P:ribosomal small subunit biogenesis"/>
    <property type="evidence" value="ECO:0007669"/>
    <property type="project" value="TreeGrafter"/>
</dbReference>
<dbReference type="PROSITE" id="PS00948">
    <property type="entry name" value="RIBOSOMAL_S7E"/>
    <property type="match status" value="1"/>
</dbReference>
<accession>A0A9N8ZHB6</accession>
<reference evidence="5" key="1">
    <citation type="submission" date="2021-06" db="EMBL/GenBank/DDBJ databases">
        <authorList>
            <person name="Kallberg Y."/>
            <person name="Tangrot J."/>
            <person name="Rosling A."/>
        </authorList>
    </citation>
    <scope>NUCLEOTIDE SEQUENCE</scope>
    <source>
        <strain evidence="5">AZ414A</strain>
    </source>
</reference>
<dbReference type="EMBL" id="CAJVPK010000333">
    <property type="protein sequence ID" value="CAG8495775.1"/>
    <property type="molecule type" value="Genomic_DNA"/>
</dbReference>
<dbReference type="GO" id="GO:0030686">
    <property type="term" value="C:90S preribosome"/>
    <property type="evidence" value="ECO:0007669"/>
    <property type="project" value="TreeGrafter"/>
</dbReference>
<dbReference type="InterPro" id="IPR000554">
    <property type="entry name" value="Ribosomal_eS7"/>
</dbReference>
<dbReference type="Pfam" id="PF01251">
    <property type="entry name" value="Ribosomal_S7e"/>
    <property type="match status" value="2"/>
</dbReference>
<dbReference type="GO" id="GO:0006412">
    <property type="term" value="P:translation"/>
    <property type="evidence" value="ECO:0007669"/>
    <property type="project" value="InterPro"/>
</dbReference>
<evidence type="ECO:0000256" key="1">
    <source>
        <dbReference type="ARBA" id="ARBA00007820"/>
    </source>
</evidence>
<dbReference type="GO" id="GO:0022627">
    <property type="term" value="C:cytosolic small ribosomal subunit"/>
    <property type="evidence" value="ECO:0007669"/>
    <property type="project" value="TreeGrafter"/>
</dbReference>
<gene>
    <name evidence="5" type="ORF">DEBURN_LOCUS4412</name>
</gene>
<evidence type="ECO:0000256" key="4">
    <source>
        <dbReference type="RuleBase" id="RU364105"/>
    </source>
</evidence>
<evidence type="ECO:0000256" key="2">
    <source>
        <dbReference type="ARBA" id="ARBA00022980"/>
    </source>
</evidence>
<keyword evidence="3 4" id="KW-0687">Ribonucleoprotein</keyword>
<dbReference type="GO" id="GO:0006364">
    <property type="term" value="P:rRNA processing"/>
    <property type="evidence" value="ECO:0007669"/>
    <property type="project" value="TreeGrafter"/>
</dbReference>
<evidence type="ECO:0000313" key="5">
    <source>
        <dbReference type="EMBL" id="CAG8495775.1"/>
    </source>
</evidence>
<dbReference type="AlphaFoldDB" id="A0A9N8ZHB6"/>
<evidence type="ECO:0000313" key="6">
    <source>
        <dbReference type="Proteomes" id="UP000789706"/>
    </source>
</evidence>
<dbReference type="OrthoDB" id="1724687at2759"/>
<dbReference type="PANTHER" id="PTHR11278">
    <property type="entry name" value="40S RIBOSOMAL PROTEIN S7"/>
    <property type="match status" value="1"/>
</dbReference>
<organism evidence="5 6">
    <name type="scientific">Diversispora eburnea</name>
    <dbReference type="NCBI Taxonomy" id="1213867"/>
    <lineage>
        <taxon>Eukaryota</taxon>
        <taxon>Fungi</taxon>
        <taxon>Fungi incertae sedis</taxon>
        <taxon>Mucoromycota</taxon>
        <taxon>Glomeromycotina</taxon>
        <taxon>Glomeromycetes</taxon>
        <taxon>Diversisporales</taxon>
        <taxon>Diversisporaceae</taxon>
        <taxon>Diversispora</taxon>
    </lineage>
</organism>
<name>A0A9N8ZHB6_9GLOM</name>
<comment type="caution">
    <text evidence="5">The sequence shown here is derived from an EMBL/GenBank/DDBJ whole genome shotgun (WGS) entry which is preliminary data.</text>
</comment>
<proteinExistence type="inferred from homology"/>
<keyword evidence="2 4" id="KW-0689">Ribosomal protein</keyword>
<dbReference type="GO" id="GO:0003735">
    <property type="term" value="F:structural constituent of ribosome"/>
    <property type="evidence" value="ECO:0007669"/>
    <property type="project" value="InterPro"/>
</dbReference>
<comment type="similarity">
    <text evidence="1 4">Belongs to the eukaryotic ribosomal protein eS7 family.</text>
</comment>
<keyword evidence="6" id="KW-1185">Reference proteome</keyword>
<protein>
    <recommendedName>
        <fullName evidence="4">40S ribosomal protein S7</fullName>
    </recommendedName>
</protein>
<evidence type="ECO:0000256" key="3">
    <source>
        <dbReference type="ARBA" id="ARBA00023274"/>
    </source>
</evidence>